<keyword evidence="2" id="KW-1185">Reference proteome</keyword>
<sequence length="239" mass="27299">MATAQADECEALKVVIRGESHSKTYGIRKRLDQELTRQEDVLTALQRQIDNGYTPESACLEVRGRIVELWDRLDSYVPRNYRQQLYQEGDRLGRMLAWLLRRERPVPIIQMLCGPSGELILGQLWVHSHLPEHLLALYTAPCGVDVAQIGEYLDGLRLPRLTETQSEELEGEVSLDDLVEVLGGMAFRRTFRSTSRYLVSHFLLTQKCSFQPLSCENHESPATHSFYVPGMLSSLWGPR</sequence>
<comment type="caution">
    <text evidence="1">The sequence shown here is derived from an EMBL/GenBank/DDBJ whole genome shotgun (WGS) entry which is preliminary data.</text>
</comment>
<protein>
    <submittedName>
        <fullName evidence="1">Uncharacterized protein</fullName>
    </submittedName>
</protein>
<organism evidence="1 2">
    <name type="scientific">Pleurodeles waltl</name>
    <name type="common">Iberian ribbed newt</name>
    <dbReference type="NCBI Taxonomy" id="8319"/>
    <lineage>
        <taxon>Eukaryota</taxon>
        <taxon>Metazoa</taxon>
        <taxon>Chordata</taxon>
        <taxon>Craniata</taxon>
        <taxon>Vertebrata</taxon>
        <taxon>Euteleostomi</taxon>
        <taxon>Amphibia</taxon>
        <taxon>Batrachia</taxon>
        <taxon>Caudata</taxon>
        <taxon>Salamandroidea</taxon>
        <taxon>Salamandridae</taxon>
        <taxon>Pleurodelinae</taxon>
        <taxon>Pleurodeles</taxon>
    </lineage>
</organism>
<name>A0AAV7MRH8_PLEWA</name>
<dbReference type="AlphaFoldDB" id="A0AAV7MRH8"/>
<evidence type="ECO:0000313" key="1">
    <source>
        <dbReference type="EMBL" id="KAJ1103573.1"/>
    </source>
</evidence>
<evidence type="ECO:0000313" key="2">
    <source>
        <dbReference type="Proteomes" id="UP001066276"/>
    </source>
</evidence>
<reference evidence="1" key="1">
    <citation type="journal article" date="2022" name="bioRxiv">
        <title>Sequencing and chromosome-scale assembly of the giantPleurodeles waltlgenome.</title>
        <authorList>
            <person name="Brown T."/>
            <person name="Elewa A."/>
            <person name="Iarovenko S."/>
            <person name="Subramanian E."/>
            <person name="Araus A.J."/>
            <person name="Petzold A."/>
            <person name="Susuki M."/>
            <person name="Suzuki K.-i.T."/>
            <person name="Hayashi T."/>
            <person name="Toyoda A."/>
            <person name="Oliveira C."/>
            <person name="Osipova E."/>
            <person name="Leigh N.D."/>
            <person name="Simon A."/>
            <person name="Yun M.H."/>
        </authorList>
    </citation>
    <scope>NUCLEOTIDE SEQUENCE</scope>
    <source>
        <strain evidence="1">20211129_DDA</strain>
        <tissue evidence="1">Liver</tissue>
    </source>
</reference>
<accession>A0AAV7MRH8</accession>
<proteinExistence type="predicted"/>
<gene>
    <name evidence="1" type="ORF">NDU88_000994</name>
</gene>
<dbReference type="EMBL" id="JANPWB010000013">
    <property type="protein sequence ID" value="KAJ1103573.1"/>
    <property type="molecule type" value="Genomic_DNA"/>
</dbReference>
<dbReference type="Proteomes" id="UP001066276">
    <property type="component" value="Chromosome 9"/>
</dbReference>